<dbReference type="EMBL" id="BSXS01007525">
    <property type="protein sequence ID" value="GME89145.1"/>
    <property type="molecule type" value="Genomic_DNA"/>
</dbReference>
<sequence length="114" mass="13045">MIIVDDNGVYYTDNDNHDLVVKINSNYYNANDPEFYDGQGERNVVLLDTLTGTELYVSQVYGTQNSQDIQERIISRSLEQLTQHNLVNFVTMEEGGIEMLKDLEREVHSQLGLS</sequence>
<name>A0ACB5TIC4_AMBMO</name>
<evidence type="ECO:0000313" key="1">
    <source>
        <dbReference type="EMBL" id="GME89145.1"/>
    </source>
</evidence>
<protein>
    <submittedName>
        <fullName evidence="1">Unnamed protein product</fullName>
    </submittedName>
</protein>
<keyword evidence="2" id="KW-1185">Reference proteome</keyword>
<proteinExistence type="predicted"/>
<evidence type="ECO:0000313" key="2">
    <source>
        <dbReference type="Proteomes" id="UP001165064"/>
    </source>
</evidence>
<reference evidence="1" key="1">
    <citation type="submission" date="2023-04" db="EMBL/GenBank/DDBJ databases">
        <title>Ambrosiozyma monospora NBRC 10751.</title>
        <authorList>
            <person name="Ichikawa N."/>
            <person name="Sato H."/>
            <person name="Tonouchi N."/>
        </authorList>
    </citation>
    <scope>NUCLEOTIDE SEQUENCE</scope>
    <source>
        <strain evidence="1">NBRC 10751</strain>
    </source>
</reference>
<accession>A0ACB5TIC4</accession>
<comment type="caution">
    <text evidence="1">The sequence shown here is derived from an EMBL/GenBank/DDBJ whole genome shotgun (WGS) entry which is preliminary data.</text>
</comment>
<gene>
    <name evidence="1" type="ORF">Amon02_000844600</name>
</gene>
<dbReference type="Proteomes" id="UP001165064">
    <property type="component" value="Unassembled WGS sequence"/>
</dbReference>
<organism evidence="1 2">
    <name type="scientific">Ambrosiozyma monospora</name>
    <name type="common">Yeast</name>
    <name type="synonym">Endomycopsis monosporus</name>
    <dbReference type="NCBI Taxonomy" id="43982"/>
    <lineage>
        <taxon>Eukaryota</taxon>
        <taxon>Fungi</taxon>
        <taxon>Dikarya</taxon>
        <taxon>Ascomycota</taxon>
        <taxon>Saccharomycotina</taxon>
        <taxon>Pichiomycetes</taxon>
        <taxon>Pichiales</taxon>
        <taxon>Pichiaceae</taxon>
        <taxon>Ambrosiozyma</taxon>
    </lineage>
</organism>